<protein>
    <submittedName>
        <fullName evidence="7">Branched-chain amino acid ABC transporter permease</fullName>
    </submittedName>
</protein>
<keyword evidence="4 6" id="KW-1133">Transmembrane helix</keyword>
<feature type="transmembrane region" description="Helical" evidence="6">
    <location>
        <begin position="37"/>
        <end position="56"/>
    </location>
</feature>
<evidence type="ECO:0000256" key="6">
    <source>
        <dbReference type="SAM" id="Phobius"/>
    </source>
</evidence>
<dbReference type="Pfam" id="PF02653">
    <property type="entry name" value="BPD_transp_2"/>
    <property type="match status" value="1"/>
</dbReference>
<organism evidence="7 8">
    <name type="scientific">Roseibium aggregatum</name>
    <dbReference type="NCBI Taxonomy" id="187304"/>
    <lineage>
        <taxon>Bacteria</taxon>
        <taxon>Pseudomonadati</taxon>
        <taxon>Pseudomonadota</taxon>
        <taxon>Alphaproteobacteria</taxon>
        <taxon>Hyphomicrobiales</taxon>
        <taxon>Stappiaceae</taxon>
        <taxon>Roseibium</taxon>
    </lineage>
</organism>
<feature type="transmembrane region" description="Helical" evidence="6">
    <location>
        <begin position="87"/>
        <end position="106"/>
    </location>
</feature>
<dbReference type="InterPro" id="IPR043428">
    <property type="entry name" value="LivM-like"/>
</dbReference>
<dbReference type="Proteomes" id="UP000598467">
    <property type="component" value="Unassembled WGS sequence"/>
</dbReference>
<evidence type="ECO:0000256" key="5">
    <source>
        <dbReference type="ARBA" id="ARBA00023136"/>
    </source>
</evidence>
<keyword evidence="5 6" id="KW-0472">Membrane</keyword>
<evidence type="ECO:0000256" key="1">
    <source>
        <dbReference type="ARBA" id="ARBA00004651"/>
    </source>
</evidence>
<dbReference type="AlphaFoldDB" id="A0A926NS56"/>
<reference evidence="7" key="1">
    <citation type="submission" date="2020-05" db="EMBL/GenBank/DDBJ databases">
        <title>Identification of trans-AT polyketide cluster in two marine bacteria, producers of a novel glutaramide-containing polyketide sesbanimide D and analogs.</title>
        <authorList>
            <person name="Kacar D."/>
            <person name="Rodriguez P."/>
            <person name="Canedo L."/>
            <person name="Gonzalez E."/>
            <person name="Galan B."/>
            <person name="De La Calle F."/>
            <person name="Garcia J.L."/>
        </authorList>
    </citation>
    <scope>NUCLEOTIDE SEQUENCE</scope>
    <source>
        <strain evidence="7">PHM038</strain>
    </source>
</reference>
<evidence type="ECO:0000256" key="4">
    <source>
        <dbReference type="ARBA" id="ARBA00022989"/>
    </source>
</evidence>
<evidence type="ECO:0000313" key="7">
    <source>
        <dbReference type="EMBL" id="MBD1545479.1"/>
    </source>
</evidence>
<feature type="transmembrane region" description="Helical" evidence="6">
    <location>
        <begin position="63"/>
        <end position="81"/>
    </location>
</feature>
<name>A0A926NS56_9HYPH</name>
<keyword evidence="3 6" id="KW-0812">Transmembrane</keyword>
<dbReference type="GO" id="GO:0005886">
    <property type="term" value="C:plasma membrane"/>
    <property type="evidence" value="ECO:0007669"/>
    <property type="project" value="UniProtKB-SubCell"/>
</dbReference>
<dbReference type="PANTHER" id="PTHR30482">
    <property type="entry name" value="HIGH-AFFINITY BRANCHED-CHAIN AMINO ACID TRANSPORT SYSTEM PERMEASE"/>
    <property type="match status" value="1"/>
</dbReference>
<comment type="subcellular location">
    <subcellularLocation>
        <location evidence="1">Cell membrane</location>
        <topology evidence="1">Multi-pass membrane protein</topology>
    </subcellularLocation>
</comment>
<evidence type="ECO:0000256" key="3">
    <source>
        <dbReference type="ARBA" id="ARBA00022692"/>
    </source>
</evidence>
<evidence type="ECO:0000256" key="2">
    <source>
        <dbReference type="ARBA" id="ARBA00022475"/>
    </source>
</evidence>
<accession>A0A926NS56</accession>
<dbReference type="InterPro" id="IPR001851">
    <property type="entry name" value="ABC_transp_permease"/>
</dbReference>
<feature type="transmembrane region" description="Helical" evidence="6">
    <location>
        <begin position="247"/>
        <end position="274"/>
    </location>
</feature>
<evidence type="ECO:0000313" key="8">
    <source>
        <dbReference type="Proteomes" id="UP000598467"/>
    </source>
</evidence>
<keyword evidence="2" id="KW-1003">Cell membrane</keyword>
<sequence length="325" mass="34966">MKPTILLGRLALIAGVIFLIAAPAFLSLRGMQLTTEFMSLLVLAMMWNLLAGYADIVTVGQHAFVGIGAYAFFGFLVLLGVDPYLSVLLAGVVSLIFAIPVMGLIFRLRAGYLAVGSWVVAETLMLAAGKLSAFGGGSGKSMPVSFVKSFGASTPDRYANVYWLAFALLAAAFLSTWYLLRSRIGVGLTAMRDDEEGAGAIGVNLRRARVLCFLWVAPFLGMAGAIITMQKLRVAPPASFSILDWTVYIIFIVVIGGVGSFEGPIIGTIVFFLIREFLNDLGVWHLIILGVISIGVILVEPKGIWGLLRRFVPGDLIPVGHKPRR</sequence>
<dbReference type="EMBL" id="JABFCZ010000004">
    <property type="protein sequence ID" value="MBD1545479.1"/>
    <property type="molecule type" value="Genomic_DNA"/>
</dbReference>
<dbReference type="GO" id="GO:0015658">
    <property type="term" value="F:branched-chain amino acid transmembrane transporter activity"/>
    <property type="evidence" value="ECO:0007669"/>
    <property type="project" value="InterPro"/>
</dbReference>
<comment type="caution">
    <text evidence="7">The sequence shown here is derived from an EMBL/GenBank/DDBJ whole genome shotgun (WGS) entry which is preliminary data.</text>
</comment>
<feature type="transmembrane region" description="Helical" evidence="6">
    <location>
        <begin position="161"/>
        <end position="180"/>
    </location>
</feature>
<proteinExistence type="predicted"/>
<feature type="transmembrane region" description="Helical" evidence="6">
    <location>
        <begin position="281"/>
        <end position="299"/>
    </location>
</feature>
<feature type="transmembrane region" description="Helical" evidence="6">
    <location>
        <begin position="7"/>
        <end position="25"/>
    </location>
</feature>
<dbReference type="PANTHER" id="PTHR30482:SF17">
    <property type="entry name" value="ABC TRANSPORTER ATP-BINDING PROTEIN"/>
    <property type="match status" value="1"/>
</dbReference>
<dbReference type="CDD" id="cd06581">
    <property type="entry name" value="TM_PBP1_LivM_like"/>
    <property type="match status" value="1"/>
</dbReference>
<feature type="transmembrane region" description="Helical" evidence="6">
    <location>
        <begin position="210"/>
        <end position="227"/>
    </location>
</feature>
<gene>
    <name evidence="7" type="ORF">HK439_04345</name>
</gene>
<feature type="transmembrane region" description="Helical" evidence="6">
    <location>
        <begin position="113"/>
        <end position="133"/>
    </location>
</feature>
<dbReference type="RefSeq" id="WP_190290149.1">
    <property type="nucleotide sequence ID" value="NZ_JABFCZ010000004.1"/>
</dbReference>